<dbReference type="Gene3D" id="2.130.10.10">
    <property type="entry name" value="YVTN repeat-like/Quinoprotein amine dehydrogenase"/>
    <property type="match status" value="1"/>
</dbReference>
<dbReference type="PANTHER" id="PTHR15052">
    <property type="entry name" value="RNA POLYMERASE III TRANSCRIPTION INITIATION FACTOR COMPLEX SUBUNIT"/>
    <property type="match status" value="1"/>
</dbReference>
<dbReference type="HOGENOM" id="CLU_023122_0_0_1"/>
<dbReference type="GO" id="GO:0001002">
    <property type="term" value="F:RNA polymerase III type 1 promoter sequence-specific DNA binding"/>
    <property type="evidence" value="ECO:0007669"/>
    <property type="project" value="EnsemblFungi"/>
</dbReference>
<dbReference type="PANTHER" id="PTHR15052:SF2">
    <property type="entry name" value="GENERAL TRANSCRIPTION FACTOR 3C POLYPEPTIDE 2"/>
    <property type="match status" value="1"/>
</dbReference>
<dbReference type="GeneID" id="11533999"/>
<dbReference type="SUPFAM" id="SSF50978">
    <property type="entry name" value="WD40 repeat-like"/>
    <property type="match status" value="1"/>
</dbReference>
<name>G8BX76_TETPH</name>
<dbReference type="OMA" id="RLWKWDY"/>
<feature type="compositionally biased region" description="Low complexity" evidence="4">
    <location>
        <begin position="76"/>
        <end position="88"/>
    </location>
</feature>
<dbReference type="GO" id="GO:0042791">
    <property type="term" value="P:5S class rRNA transcription by RNA polymerase III"/>
    <property type="evidence" value="ECO:0007669"/>
    <property type="project" value="EnsemblFungi"/>
</dbReference>
<comment type="subcellular location">
    <subcellularLocation>
        <location evidence="1">Nucleus</location>
    </subcellularLocation>
</comment>
<keyword evidence="6" id="KW-1185">Reference proteome</keyword>
<dbReference type="GO" id="GO:0005634">
    <property type="term" value="C:nucleus"/>
    <property type="evidence" value="ECO:0007669"/>
    <property type="project" value="UniProtKB-SubCell"/>
</dbReference>
<gene>
    <name evidence="5" type="primary">TPHA0H01740</name>
    <name evidence="5" type="ordered locus">TPHA_0H01740</name>
</gene>
<dbReference type="Proteomes" id="UP000005666">
    <property type="component" value="Chromosome 8"/>
</dbReference>
<keyword evidence="2" id="KW-0804">Transcription</keyword>
<feature type="compositionally biased region" description="Polar residues" evidence="4">
    <location>
        <begin position="21"/>
        <end position="32"/>
    </location>
</feature>
<dbReference type="InterPro" id="IPR052416">
    <property type="entry name" value="GTF3C_component"/>
</dbReference>
<feature type="compositionally biased region" description="Acidic residues" evidence="4">
    <location>
        <begin position="64"/>
        <end position="75"/>
    </location>
</feature>
<protein>
    <recommendedName>
        <fullName evidence="7">Transcription factor tau subunit</fullName>
    </recommendedName>
</protein>
<evidence type="ECO:0000313" key="5">
    <source>
        <dbReference type="EMBL" id="CCE64380.1"/>
    </source>
</evidence>
<feature type="region of interest" description="Disordered" evidence="4">
    <location>
        <begin position="61"/>
        <end position="88"/>
    </location>
</feature>
<reference evidence="5 6" key="1">
    <citation type="journal article" date="2011" name="Proc. Natl. Acad. Sci. U.S.A.">
        <title>Evolutionary erosion of yeast sex chromosomes by mating-type switching accidents.</title>
        <authorList>
            <person name="Gordon J.L."/>
            <person name="Armisen D."/>
            <person name="Proux-Wera E."/>
            <person name="Oheigeartaigh S.S."/>
            <person name="Byrne K.P."/>
            <person name="Wolfe K.H."/>
        </authorList>
    </citation>
    <scope>NUCLEOTIDE SEQUENCE [LARGE SCALE GENOMIC DNA]</scope>
    <source>
        <strain evidence="6">ATCC 24235 / CBS 4417 / NBRC 1672 / NRRL Y-8282 / UCD 70-5</strain>
    </source>
</reference>
<evidence type="ECO:0000256" key="3">
    <source>
        <dbReference type="ARBA" id="ARBA00023242"/>
    </source>
</evidence>
<dbReference type="STRING" id="1071381.G8BX76"/>
<evidence type="ECO:0000313" key="6">
    <source>
        <dbReference type="Proteomes" id="UP000005666"/>
    </source>
</evidence>
<dbReference type="RefSeq" id="XP_003686814.1">
    <property type="nucleotide sequence ID" value="XM_003686766.1"/>
</dbReference>
<evidence type="ECO:0000256" key="4">
    <source>
        <dbReference type="SAM" id="MobiDB-lite"/>
    </source>
</evidence>
<organism evidence="5 6">
    <name type="scientific">Tetrapisispora phaffii (strain ATCC 24235 / CBS 4417 / NBRC 1672 / NRRL Y-8282 / UCD 70-5)</name>
    <name type="common">Yeast</name>
    <name type="synonym">Fabospora phaffii</name>
    <dbReference type="NCBI Taxonomy" id="1071381"/>
    <lineage>
        <taxon>Eukaryota</taxon>
        <taxon>Fungi</taxon>
        <taxon>Dikarya</taxon>
        <taxon>Ascomycota</taxon>
        <taxon>Saccharomycotina</taxon>
        <taxon>Saccharomycetes</taxon>
        <taxon>Saccharomycetales</taxon>
        <taxon>Saccharomycetaceae</taxon>
        <taxon>Tetrapisispora</taxon>
    </lineage>
</organism>
<dbReference type="EMBL" id="HE612863">
    <property type="protein sequence ID" value="CCE64380.1"/>
    <property type="molecule type" value="Genomic_DNA"/>
</dbReference>
<accession>G8BX76</accession>
<feature type="region of interest" description="Disordered" evidence="4">
    <location>
        <begin position="1"/>
        <end position="32"/>
    </location>
</feature>
<sequence length="653" mass="73758">MSTRRTSRTTKAQKEGASDILSISSPVSDKPLISTSDITATAKRALRTKIKVDPSIDASIFEEQASENDDDDDFVIDNNDNGDTNGDDISFSEVEELVQKTPASKKRRITKNSIPTNKKPKSSINAMQNKNNRVVRGFKDLTSQRAKLGRLFGNNEEKLLTLAKAKEAFEGSAFSFPTENVQKGSKYYLDYKPLCSVQSDTSVEELTNIFGVSKNHTKYIQLTEPEMFEKFNYSKDKLGVIIGEVQHFLNVGDKLEFPVFNNNNRKGFVYNAGGLVTDMAWLTNENLDSSEQYLAVSISKIHKNPSDKRLMLFEKECHYSSIEIFKLHTISLKFDKVQTIIHNFGETWNLKWHEGFNEVSTSNDYIGLLGFCCQEGSVKLIEINRNENLIITELESPSFSFSIPEYLITSFDFLSPTAIVCGFNSGHLAEFVLSETDLPSYFIKVTESYIVNISVGYSKFENPVIATISIDGNMHIFDPKDIFSSKCTLNRFKGDISLPLTYLPNLYAFIYSDSGNSTKFITPKAQFPLQISSLDANVTSFGSSRLHPFILSAGSDGIIQIDNVARKIFDSLKKTNSHKTLRLWKWDYSKRDNLYKLNHHYEAKKMVSNEVFNCKLNPHGINITTVKWNENRAGCKFYAFANAAGFLTFEELE</sequence>
<dbReference type="OrthoDB" id="4703at2759"/>
<dbReference type="eggNOG" id="ENOG502S1WJ">
    <property type="taxonomic scope" value="Eukaryota"/>
</dbReference>
<keyword evidence="3" id="KW-0539">Nucleus</keyword>
<evidence type="ECO:0000256" key="1">
    <source>
        <dbReference type="ARBA" id="ARBA00004123"/>
    </source>
</evidence>
<dbReference type="InterPro" id="IPR015943">
    <property type="entry name" value="WD40/YVTN_repeat-like_dom_sf"/>
</dbReference>
<proteinExistence type="predicted"/>
<evidence type="ECO:0000256" key="2">
    <source>
        <dbReference type="ARBA" id="ARBA00023163"/>
    </source>
</evidence>
<dbReference type="KEGG" id="tpf:TPHA_0H01740"/>
<dbReference type="GO" id="GO:0001003">
    <property type="term" value="F:RNA polymerase III type 2 promoter sequence-specific DNA binding"/>
    <property type="evidence" value="ECO:0007669"/>
    <property type="project" value="EnsemblFungi"/>
</dbReference>
<dbReference type="GO" id="GO:0000127">
    <property type="term" value="C:transcription factor TFIIIC complex"/>
    <property type="evidence" value="ECO:0007669"/>
    <property type="project" value="EnsemblFungi"/>
</dbReference>
<dbReference type="AlphaFoldDB" id="G8BX76"/>
<evidence type="ECO:0008006" key="7">
    <source>
        <dbReference type="Google" id="ProtNLM"/>
    </source>
</evidence>
<dbReference type="InterPro" id="IPR036322">
    <property type="entry name" value="WD40_repeat_dom_sf"/>
</dbReference>